<sequence length="57" mass="6334">LSTSKAEDETGSKKEELRIQTVNSEKRGCFYFFEGASLCFGHTKTLLCEAKYPAGLI</sequence>
<dbReference type="EMBL" id="SNRY01004618">
    <property type="protein sequence ID" value="KAA6317154.1"/>
    <property type="molecule type" value="Genomic_DNA"/>
</dbReference>
<evidence type="ECO:0000313" key="1">
    <source>
        <dbReference type="EMBL" id="KAA6317154.1"/>
    </source>
</evidence>
<reference evidence="1" key="1">
    <citation type="submission" date="2019-03" db="EMBL/GenBank/DDBJ databases">
        <title>Single cell metagenomics reveals metabolic interactions within the superorganism composed of flagellate Streblomastix strix and complex community of Bacteroidetes bacteria on its surface.</title>
        <authorList>
            <person name="Treitli S.C."/>
            <person name="Kolisko M."/>
            <person name="Husnik F."/>
            <person name="Keeling P."/>
            <person name="Hampl V."/>
        </authorList>
    </citation>
    <scope>NUCLEOTIDE SEQUENCE</scope>
    <source>
        <strain evidence="1">STM</strain>
    </source>
</reference>
<protein>
    <submittedName>
        <fullName evidence="1">Uncharacterized protein</fullName>
    </submittedName>
</protein>
<comment type="caution">
    <text evidence="1">The sequence shown here is derived from an EMBL/GenBank/DDBJ whole genome shotgun (WGS) entry which is preliminary data.</text>
</comment>
<name>A0A5J4Q8C6_9ZZZZ</name>
<gene>
    <name evidence="1" type="ORF">EZS27_032643</name>
</gene>
<proteinExistence type="predicted"/>
<dbReference type="AlphaFoldDB" id="A0A5J4Q8C6"/>
<feature type="non-terminal residue" evidence="1">
    <location>
        <position position="1"/>
    </location>
</feature>
<accession>A0A5J4Q8C6</accession>
<organism evidence="1">
    <name type="scientific">termite gut metagenome</name>
    <dbReference type="NCBI Taxonomy" id="433724"/>
    <lineage>
        <taxon>unclassified sequences</taxon>
        <taxon>metagenomes</taxon>
        <taxon>organismal metagenomes</taxon>
    </lineage>
</organism>